<reference evidence="3" key="1">
    <citation type="submission" date="2025-08" db="UniProtKB">
        <authorList>
            <consortium name="RefSeq"/>
        </authorList>
    </citation>
    <scope>IDENTIFICATION</scope>
    <source>
        <tissue evidence="3">Tentacle</tissue>
    </source>
</reference>
<keyword evidence="1" id="KW-1133">Transmembrane helix</keyword>
<dbReference type="GeneID" id="116306437"/>
<feature type="transmembrane region" description="Helical" evidence="1">
    <location>
        <begin position="12"/>
        <end position="32"/>
    </location>
</feature>
<evidence type="ECO:0000256" key="1">
    <source>
        <dbReference type="SAM" id="Phobius"/>
    </source>
</evidence>
<dbReference type="OrthoDB" id="5954308at2759"/>
<name>A0A6P8IYW6_ACTTE</name>
<organism evidence="2 3">
    <name type="scientific">Actinia tenebrosa</name>
    <name type="common">Australian red waratah sea anemone</name>
    <dbReference type="NCBI Taxonomy" id="6105"/>
    <lineage>
        <taxon>Eukaryota</taxon>
        <taxon>Metazoa</taxon>
        <taxon>Cnidaria</taxon>
        <taxon>Anthozoa</taxon>
        <taxon>Hexacorallia</taxon>
        <taxon>Actiniaria</taxon>
        <taxon>Actiniidae</taxon>
        <taxon>Actinia</taxon>
    </lineage>
</organism>
<dbReference type="Proteomes" id="UP000515163">
    <property type="component" value="Unplaced"/>
</dbReference>
<dbReference type="Pfam" id="PF08592">
    <property type="entry name" value="Anthrone_oxy"/>
    <property type="match status" value="1"/>
</dbReference>
<keyword evidence="2" id="KW-1185">Reference proteome</keyword>
<keyword evidence="1" id="KW-0812">Transmembrane</keyword>
<dbReference type="AlphaFoldDB" id="A0A6P8IYW6"/>
<sequence>MKFDCDTMFPVFKAVSTISVGLFAGGGIYINIVEHNARMALDTKSCHAQWKASFDRAKIHQRRLALITAISGAGAFYCKPSEGMTFLIGGCSMLLIFPYTLFILKPASIDPIYDDYDKIVDRESEEFVRDTIVKWNNYHSVRSVLSLGVLVGFVSQILHETPFF</sequence>
<accession>A0A6P8IYW6</accession>
<evidence type="ECO:0000313" key="3">
    <source>
        <dbReference type="RefSeq" id="XP_031572364.1"/>
    </source>
</evidence>
<feature type="transmembrane region" description="Helical" evidence="1">
    <location>
        <begin position="84"/>
        <end position="104"/>
    </location>
</feature>
<dbReference type="PANTHER" id="PTHR36535:SF1">
    <property type="entry name" value="DUF1772 DOMAIN-CONTAINING PROTEIN"/>
    <property type="match status" value="1"/>
</dbReference>
<dbReference type="RefSeq" id="XP_031572364.1">
    <property type="nucleotide sequence ID" value="XM_031716504.1"/>
</dbReference>
<dbReference type="PANTHER" id="PTHR36535">
    <property type="entry name" value="YALI0E30327P"/>
    <property type="match status" value="1"/>
</dbReference>
<protein>
    <submittedName>
        <fullName evidence="3">Uncharacterized protein LOC116306437</fullName>
    </submittedName>
</protein>
<keyword evidence="1" id="KW-0472">Membrane</keyword>
<dbReference type="InterPro" id="IPR013901">
    <property type="entry name" value="Anthrone_oxy"/>
</dbReference>
<dbReference type="KEGG" id="aten:116306437"/>
<evidence type="ECO:0000313" key="2">
    <source>
        <dbReference type="Proteomes" id="UP000515163"/>
    </source>
</evidence>
<gene>
    <name evidence="3" type="primary">LOC116306437</name>
</gene>
<dbReference type="InParanoid" id="A0A6P8IYW6"/>
<proteinExistence type="predicted"/>